<gene>
    <name evidence="2" type="ORF">MKW94_028568</name>
</gene>
<dbReference type="Gene3D" id="3.90.1300.10">
    <property type="entry name" value="Amidase signature (AS) domain"/>
    <property type="match status" value="1"/>
</dbReference>
<dbReference type="InterPro" id="IPR036928">
    <property type="entry name" value="AS_sf"/>
</dbReference>
<accession>A0AA41VTP8</accession>
<organism evidence="2 3">
    <name type="scientific">Papaver nudicaule</name>
    <name type="common">Iceland poppy</name>
    <dbReference type="NCBI Taxonomy" id="74823"/>
    <lineage>
        <taxon>Eukaryota</taxon>
        <taxon>Viridiplantae</taxon>
        <taxon>Streptophyta</taxon>
        <taxon>Embryophyta</taxon>
        <taxon>Tracheophyta</taxon>
        <taxon>Spermatophyta</taxon>
        <taxon>Magnoliopsida</taxon>
        <taxon>Ranunculales</taxon>
        <taxon>Papaveraceae</taxon>
        <taxon>Papaveroideae</taxon>
        <taxon>Papaver</taxon>
    </lineage>
</organism>
<name>A0AA41VTP8_PAPNU</name>
<evidence type="ECO:0000256" key="1">
    <source>
        <dbReference type="SAM" id="MobiDB-lite"/>
    </source>
</evidence>
<proteinExistence type="predicted"/>
<comment type="caution">
    <text evidence="2">The sequence shown here is derived from an EMBL/GenBank/DDBJ whole genome shotgun (WGS) entry which is preliminary data.</text>
</comment>
<feature type="region of interest" description="Disordered" evidence="1">
    <location>
        <begin position="116"/>
        <end position="138"/>
    </location>
</feature>
<sequence>EKLDGFPQDMLIAAEKTHGMDGEEEKAIVENLERLSGHGFERLMMEKELDAIVTPGSDFAAVLAIGGHPGISVPAGYDEDNDGMPIGICFGGLKGTEPKLIEIAYAFEQATLIRRPPSLKSDSEDGNGSVTPLLISSQ</sequence>
<dbReference type="AlphaFoldDB" id="A0AA41VTP8"/>
<protein>
    <recommendedName>
        <fullName evidence="4">Amidase</fullName>
    </recommendedName>
</protein>
<dbReference type="EMBL" id="JAJJMA010289406">
    <property type="protein sequence ID" value="MCL7047104.1"/>
    <property type="molecule type" value="Genomic_DNA"/>
</dbReference>
<dbReference type="SUPFAM" id="SSF75304">
    <property type="entry name" value="Amidase signature (AS) enzymes"/>
    <property type="match status" value="1"/>
</dbReference>
<evidence type="ECO:0000313" key="3">
    <source>
        <dbReference type="Proteomes" id="UP001177140"/>
    </source>
</evidence>
<dbReference type="PANTHER" id="PTHR42678:SF25">
    <property type="entry name" value="AMIDASE C869.01"/>
    <property type="match status" value="1"/>
</dbReference>
<feature type="non-terminal residue" evidence="2">
    <location>
        <position position="1"/>
    </location>
</feature>
<feature type="compositionally biased region" description="Polar residues" evidence="1">
    <location>
        <begin position="126"/>
        <end position="138"/>
    </location>
</feature>
<evidence type="ECO:0000313" key="2">
    <source>
        <dbReference type="EMBL" id="MCL7047104.1"/>
    </source>
</evidence>
<evidence type="ECO:0008006" key="4">
    <source>
        <dbReference type="Google" id="ProtNLM"/>
    </source>
</evidence>
<keyword evidence="3" id="KW-1185">Reference proteome</keyword>
<dbReference type="Proteomes" id="UP001177140">
    <property type="component" value="Unassembled WGS sequence"/>
</dbReference>
<reference evidence="2" key="1">
    <citation type="submission" date="2022-03" db="EMBL/GenBank/DDBJ databases">
        <title>A functionally conserved STORR gene fusion in Papaver species that diverged 16.8 million years ago.</title>
        <authorList>
            <person name="Catania T."/>
        </authorList>
    </citation>
    <scope>NUCLEOTIDE SEQUENCE</scope>
    <source>
        <strain evidence="2">S-191538</strain>
    </source>
</reference>
<dbReference type="PANTHER" id="PTHR42678">
    <property type="entry name" value="AMIDASE"/>
    <property type="match status" value="1"/>
</dbReference>